<feature type="domain" description="Copper type II ascorbate-dependent monooxygenase C-terminal" evidence="4">
    <location>
        <begin position="116"/>
        <end position="269"/>
    </location>
</feature>
<organism evidence="5 6">
    <name type="scientific">Ostreobium quekettii</name>
    <dbReference type="NCBI Taxonomy" id="121088"/>
    <lineage>
        <taxon>Eukaryota</taxon>
        <taxon>Viridiplantae</taxon>
        <taxon>Chlorophyta</taxon>
        <taxon>core chlorophytes</taxon>
        <taxon>Ulvophyceae</taxon>
        <taxon>TCBD clade</taxon>
        <taxon>Bryopsidales</taxon>
        <taxon>Ostreobineae</taxon>
        <taxon>Ostreobiaceae</taxon>
        <taxon>Ostreobium</taxon>
    </lineage>
</organism>
<dbReference type="Pfam" id="PF01082">
    <property type="entry name" value="Cu2_monooxygen"/>
    <property type="match status" value="1"/>
</dbReference>
<keyword evidence="2" id="KW-0325">Glycoprotein</keyword>
<evidence type="ECO:0000256" key="1">
    <source>
        <dbReference type="ARBA" id="ARBA00023157"/>
    </source>
</evidence>
<comment type="caution">
    <text evidence="5">The sequence shown here is derived from an EMBL/GenBank/DDBJ whole genome shotgun (WGS) entry which is preliminary data.</text>
</comment>
<dbReference type="InterPro" id="IPR014784">
    <property type="entry name" value="Cu2_ascorb_mOase-like_C"/>
</dbReference>
<dbReference type="OrthoDB" id="2013249at2759"/>
<evidence type="ECO:0000259" key="4">
    <source>
        <dbReference type="Pfam" id="PF03712"/>
    </source>
</evidence>
<dbReference type="InterPro" id="IPR036939">
    <property type="entry name" value="Cu2_ascorb_mOase_N_sf"/>
</dbReference>
<sequence length="430" mass="47408">DDRTYHVVGVEPLVDNEEFVHHFVLRGCSEGTDAPGEPIPDVESMIVQCLEFLYVWAPGTGNFSSPKNGGIPVGKSTRRLGGELEIHYDNPLGKKGQRDSSGVRIHLTPDLRKDEVGILWSGTIVNVGLLPPKMDTIYSSSICQLSINETAAPGGVQVFGYMPHIHLTGRRIWTDRLVVKSRGRPSNGSFVTDLSELEKVDELSRDDAYDFNLQRFSRMAPTPLRDGDFLATTCIFNTMDRVEITSGGLGSYDEMCSAIYYYYPAQALEDMLFCSGPRYFGTSLPRDVTSFMEIADADDVGTAVPKWRQAYLSGELQCDSTGLNSVDIIYKSLSPEFWDEIEKTCGKASATALNFGGDAQAALWECSKDCARLLYNHLGCALLEDAVQDDGTAFSLYASPLEGLVEEKCHEKFMEIHQEDKVSPVDASQG</sequence>
<dbReference type="GO" id="GO:0004500">
    <property type="term" value="F:dopamine beta-monooxygenase activity"/>
    <property type="evidence" value="ECO:0007669"/>
    <property type="project" value="InterPro"/>
</dbReference>
<reference evidence="5" key="1">
    <citation type="submission" date="2020-12" db="EMBL/GenBank/DDBJ databases">
        <authorList>
            <person name="Iha C."/>
        </authorList>
    </citation>
    <scope>NUCLEOTIDE SEQUENCE</scope>
</reference>
<dbReference type="InterPro" id="IPR024548">
    <property type="entry name" value="Cu2_monoox_C"/>
</dbReference>
<protein>
    <recommendedName>
        <fullName evidence="7">Copper type II ascorbate-dependent monooxygenase C-terminal domain-containing protein</fullName>
    </recommendedName>
</protein>
<dbReference type="InterPro" id="IPR000945">
    <property type="entry name" value="DBH-like"/>
</dbReference>
<gene>
    <name evidence="5" type="ORF">OSTQU699_LOCUS53</name>
</gene>
<proteinExistence type="predicted"/>
<dbReference type="Gene3D" id="2.60.120.310">
    <property type="entry name" value="Copper type II, ascorbate-dependent monooxygenase, N-terminal domain"/>
    <property type="match status" value="1"/>
</dbReference>
<feature type="non-terminal residue" evidence="5">
    <location>
        <position position="430"/>
    </location>
</feature>
<dbReference type="PANTHER" id="PTHR10157:SF23">
    <property type="entry name" value="MOXD1 HOMOLOG 1"/>
    <property type="match status" value="1"/>
</dbReference>
<keyword evidence="1" id="KW-1015">Disulfide bond</keyword>
<evidence type="ECO:0000313" key="6">
    <source>
        <dbReference type="Proteomes" id="UP000708148"/>
    </source>
</evidence>
<dbReference type="PANTHER" id="PTHR10157">
    <property type="entry name" value="DOPAMINE BETA HYDROXYLASE RELATED"/>
    <property type="match status" value="1"/>
</dbReference>
<dbReference type="Pfam" id="PF03712">
    <property type="entry name" value="Cu2_monoox_C"/>
    <property type="match status" value="1"/>
</dbReference>
<dbReference type="AlphaFoldDB" id="A0A8S1IK49"/>
<evidence type="ECO:0008006" key="7">
    <source>
        <dbReference type="Google" id="ProtNLM"/>
    </source>
</evidence>
<dbReference type="GO" id="GO:0005507">
    <property type="term" value="F:copper ion binding"/>
    <property type="evidence" value="ECO:0007669"/>
    <property type="project" value="InterPro"/>
</dbReference>
<name>A0A8S1IK49_9CHLO</name>
<dbReference type="SUPFAM" id="SSF49742">
    <property type="entry name" value="PHM/PNGase F"/>
    <property type="match status" value="2"/>
</dbReference>
<dbReference type="Gene3D" id="2.60.120.230">
    <property type="match status" value="1"/>
</dbReference>
<keyword evidence="6" id="KW-1185">Reference proteome</keyword>
<dbReference type="EMBL" id="CAJHUC010000059">
    <property type="protein sequence ID" value="CAD7694690.1"/>
    <property type="molecule type" value="Genomic_DNA"/>
</dbReference>
<dbReference type="Proteomes" id="UP000708148">
    <property type="component" value="Unassembled WGS sequence"/>
</dbReference>
<evidence type="ECO:0000259" key="3">
    <source>
        <dbReference type="Pfam" id="PF01082"/>
    </source>
</evidence>
<evidence type="ECO:0000256" key="2">
    <source>
        <dbReference type="ARBA" id="ARBA00023180"/>
    </source>
</evidence>
<accession>A0A8S1IK49</accession>
<dbReference type="InterPro" id="IPR008977">
    <property type="entry name" value="PHM/PNGase_F_dom_sf"/>
</dbReference>
<feature type="domain" description="Copper type II ascorbate-dependent monooxygenase N-terminal" evidence="3">
    <location>
        <begin position="3"/>
        <end position="94"/>
    </location>
</feature>
<evidence type="ECO:0000313" key="5">
    <source>
        <dbReference type="EMBL" id="CAD7694690.1"/>
    </source>
</evidence>
<dbReference type="InterPro" id="IPR000323">
    <property type="entry name" value="Cu2_ascorb_mOase_N"/>
</dbReference>